<dbReference type="GO" id="GO:0005524">
    <property type="term" value="F:ATP binding"/>
    <property type="evidence" value="ECO:0007669"/>
    <property type="project" value="InterPro"/>
</dbReference>
<dbReference type="InterPro" id="IPR007694">
    <property type="entry name" value="DNA_helicase_DnaB-like_C"/>
</dbReference>
<organism evidence="2 3">
    <name type="scientific">Streptosporangium saharense</name>
    <dbReference type="NCBI Taxonomy" id="1706840"/>
    <lineage>
        <taxon>Bacteria</taxon>
        <taxon>Bacillati</taxon>
        <taxon>Actinomycetota</taxon>
        <taxon>Actinomycetes</taxon>
        <taxon>Streptosporangiales</taxon>
        <taxon>Streptosporangiaceae</taxon>
        <taxon>Streptosporangium</taxon>
    </lineage>
</organism>
<dbReference type="PANTHER" id="PTHR30153">
    <property type="entry name" value="REPLICATIVE DNA HELICASE DNAB"/>
    <property type="match status" value="1"/>
</dbReference>
<dbReference type="Proteomes" id="UP000552644">
    <property type="component" value="Unassembled WGS sequence"/>
</dbReference>
<keyword evidence="2" id="KW-0067">ATP-binding</keyword>
<reference evidence="2 3" key="1">
    <citation type="submission" date="2020-08" db="EMBL/GenBank/DDBJ databases">
        <title>Genomic Encyclopedia of Type Strains, Phase III (KMG-III): the genomes of soil and plant-associated and newly described type strains.</title>
        <authorList>
            <person name="Whitman W."/>
        </authorList>
    </citation>
    <scope>NUCLEOTIDE SEQUENCE [LARGE SCALE GENOMIC DNA]</scope>
    <source>
        <strain evidence="2 3">CECT 8840</strain>
    </source>
</reference>
<dbReference type="PROSITE" id="PS51199">
    <property type="entry name" value="SF4_HELICASE"/>
    <property type="match status" value="1"/>
</dbReference>
<gene>
    <name evidence="2" type="ORF">FHS44_002072</name>
</gene>
<proteinExistence type="predicted"/>
<keyword evidence="2" id="KW-0547">Nucleotide-binding</keyword>
<dbReference type="AlphaFoldDB" id="A0A7W7QK30"/>
<sequence>MPYDPAPAPAREEFLGLLDHLDATDRHTRPSGHVLTGLNDLDSLTLGLEPGTLTVVASRPGVGSTTLLLAFCRGMALVRDTSTLLVSYEASRRDLLTRIVSTEARVVYYALRSGHLTDDDRAKLARVVPRLAEAPLHLAAPADWTLSELGEHITRACATGESAVRVVAVDGLRHIRPDVRGDTQERETTEIVQTLKALAVRLDIPIVVTTDLDLPPGADPRQPPNLYTDLCGAVARAADLVILVHREDADGRDSPRAGEADLIVAKHRSGPVATVTVAFQGHYSRFVDMRTD</sequence>
<keyword evidence="2" id="KW-0347">Helicase</keyword>
<evidence type="ECO:0000259" key="1">
    <source>
        <dbReference type="PROSITE" id="PS51199"/>
    </source>
</evidence>
<dbReference type="EC" id="3.6.4.12" evidence="2"/>
<dbReference type="GO" id="GO:0016787">
    <property type="term" value="F:hydrolase activity"/>
    <property type="evidence" value="ECO:0007669"/>
    <property type="project" value="UniProtKB-KW"/>
</dbReference>
<keyword evidence="2" id="KW-0378">Hydrolase</keyword>
<accession>A0A7W7QK30</accession>
<dbReference type="EMBL" id="JACHJP010000002">
    <property type="protein sequence ID" value="MBB4914987.1"/>
    <property type="molecule type" value="Genomic_DNA"/>
</dbReference>
<dbReference type="InterPro" id="IPR027417">
    <property type="entry name" value="P-loop_NTPase"/>
</dbReference>
<evidence type="ECO:0000313" key="3">
    <source>
        <dbReference type="Proteomes" id="UP000552644"/>
    </source>
</evidence>
<keyword evidence="3" id="KW-1185">Reference proteome</keyword>
<dbReference type="RefSeq" id="WP_184713713.1">
    <property type="nucleotide sequence ID" value="NZ_JACHJP010000002.1"/>
</dbReference>
<dbReference type="GO" id="GO:0003678">
    <property type="term" value="F:DNA helicase activity"/>
    <property type="evidence" value="ECO:0007669"/>
    <property type="project" value="UniProtKB-EC"/>
</dbReference>
<dbReference type="GO" id="GO:0006260">
    <property type="term" value="P:DNA replication"/>
    <property type="evidence" value="ECO:0007669"/>
    <property type="project" value="InterPro"/>
</dbReference>
<dbReference type="Gene3D" id="3.40.50.300">
    <property type="entry name" value="P-loop containing nucleotide triphosphate hydrolases"/>
    <property type="match status" value="1"/>
</dbReference>
<dbReference type="SUPFAM" id="SSF52540">
    <property type="entry name" value="P-loop containing nucleoside triphosphate hydrolases"/>
    <property type="match status" value="1"/>
</dbReference>
<dbReference type="Pfam" id="PF03796">
    <property type="entry name" value="DnaB_C"/>
    <property type="match status" value="1"/>
</dbReference>
<name>A0A7W7QK30_9ACTN</name>
<feature type="domain" description="SF4 helicase" evidence="1">
    <location>
        <begin position="27"/>
        <end position="292"/>
    </location>
</feature>
<comment type="caution">
    <text evidence="2">The sequence shown here is derived from an EMBL/GenBank/DDBJ whole genome shotgun (WGS) entry which is preliminary data.</text>
</comment>
<protein>
    <submittedName>
        <fullName evidence="2">Replicative DNA helicase</fullName>
        <ecNumber evidence="2">3.6.4.12</ecNumber>
    </submittedName>
</protein>
<evidence type="ECO:0000313" key="2">
    <source>
        <dbReference type="EMBL" id="MBB4914987.1"/>
    </source>
</evidence>
<dbReference type="PANTHER" id="PTHR30153:SF2">
    <property type="entry name" value="REPLICATIVE DNA HELICASE"/>
    <property type="match status" value="1"/>
</dbReference>
<dbReference type="GO" id="GO:0005829">
    <property type="term" value="C:cytosol"/>
    <property type="evidence" value="ECO:0007669"/>
    <property type="project" value="TreeGrafter"/>
</dbReference>